<dbReference type="CDD" id="cd13585">
    <property type="entry name" value="PBP2_TMBP_like"/>
    <property type="match status" value="1"/>
</dbReference>
<dbReference type="PANTHER" id="PTHR43649:SF34">
    <property type="entry name" value="ABC TRANSPORTER PERIPLASMIC-BINDING PROTEIN YCJN-RELATED"/>
    <property type="match status" value="1"/>
</dbReference>
<keyword evidence="5" id="KW-0574">Periplasm</keyword>
<dbReference type="InterPro" id="IPR006311">
    <property type="entry name" value="TAT_signal"/>
</dbReference>
<reference evidence="6 7" key="1">
    <citation type="submission" date="2019-02" db="EMBL/GenBank/DDBJ databases">
        <title>Siculibacillus lacustris gen. nov., sp. nov., a new rosette-forming bacterium isolated from a freshwater crater lake (Lake St. Ana, Romania).</title>
        <authorList>
            <person name="Felfoldi T."/>
            <person name="Marton Z."/>
            <person name="Szabo A."/>
            <person name="Mentes A."/>
            <person name="Boka K."/>
            <person name="Marialigeti K."/>
            <person name="Mathe I."/>
            <person name="Koncz M."/>
            <person name="Schumann P."/>
            <person name="Toth E."/>
        </authorList>
    </citation>
    <scope>NUCLEOTIDE SEQUENCE [LARGE SCALE GENOMIC DNA]</scope>
    <source>
        <strain evidence="6 7">SA-279</strain>
    </source>
</reference>
<dbReference type="Proteomes" id="UP000292781">
    <property type="component" value="Unassembled WGS sequence"/>
</dbReference>
<sequence>MHSHWSHPSRRGFLAGTAALGAAGLAGVAPARAEVNWRKYAGTTLEVNLIKSPRGDTLQKYQAEFEALTGIKVNSEQTPEQQQRQKTTIELSSGKPSFDVVHISYHVQKRQFEKGGWLADLTSFLKDPSLTEPTLVESDFATAGWSFAKDKAGHIGALPLSVDYWIIYWNKDLFAAKGLAYPETFDDLVKAAEALTDPAAGVYGFVARGAKNANTPVFTSLLLGWGKDSLDADGRLATDGPEAIAAAALYQRLMTKSAPKGVTGFNWAECQSAFLQGKIGMWFDGVGFAPPLENPEKSRVVGKVGYGVMPKGPVTRAAATTGDGIGVTAASAHKEAAYLYCQWAISKSVGARMLQAGAGVPFRHSILTDPEVIKGVTMPKGWIDAVVESAKISRLTLPVIVPVTEFRDVIGVGLTNLLGGADPAAEMKRATAEFRPVLERSEAG</sequence>
<keyword evidence="3" id="KW-0813">Transport</keyword>
<proteinExistence type="inferred from homology"/>
<comment type="subcellular location">
    <subcellularLocation>
        <location evidence="1">Periplasm</location>
    </subcellularLocation>
</comment>
<protein>
    <submittedName>
        <fullName evidence="6">Sugar ABC transporter substrate-binding protein</fullName>
    </submittedName>
</protein>
<gene>
    <name evidence="6" type="ORF">EYW49_14620</name>
</gene>
<dbReference type="PANTHER" id="PTHR43649">
    <property type="entry name" value="ARABINOSE-BINDING PROTEIN-RELATED"/>
    <property type="match status" value="1"/>
</dbReference>
<keyword evidence="7" id="KW-1185">Reference proteome</keyword>
<dbReference type="Pfam" id="PF01547">
    <property type="entry name" value="SBP_bac_1"/>
    <property type="match status" value="1"/>
</dbReference>
<dbReference type="GO" id="GO:0042597">
    <property type="term" value="C:periplasmic space"/>
    <property type="evidence" value="ECO:0007669"/>
    <property type="project" value="UniProtKB-SubCell"/>
</dbReference>
<organism evidence="6 7">
    <name type="scientific">Siculibacillus lacustris</name>
    <dbReference type="NCBI Taxonomy" id="1549641"/>
    <lineage>
        <taxon>Bacteria</taxon>
        <taxon>Pseudomonadati</taxon>
        <taxon>Pseudomonadota</taxon>
        <taxon>Alphaproteobacteria</taxon>
        <taxon>Hyphomicrobiales</taxon>
        <taxon>Ancalomicrobiaceae</taxon>
        <taxon>Siculibacillus</taxon>
    </lineage>
</organism>
<evidence type="ECO:0000313" key="7">
    <source>
        <dbReference type="Proteomes" id="UP000292781"/>
    </source>
</evidence>
<name>A0A4Q9VMV8_9HYPH</name>
<accession>A0A4Q9VMV8</accession>
<dbReference type="EMBL" id="SJFN01000022">
    <property type="protein sequence ID" value="TBW36081.1"/>
    <property type="molecule type" value="Genomic_DNA"/>
</dbReference>
<dbReference type="InterPro" id="IPR006059">
    <property type="entry name" value="SBP"/>
</dbReference>
<dbReference type="PROSITE" id="PS51318">
    <property type="entry name" value="TAT"/>
    <property type="match status" value="1"/>
</dbReference>
<dbReference type="AlphaFoldDB" id="A0A4Q9VMV8"/>
<evidence type="ECO:0000313" key="6">
    <source>
        <dbReference type="EMBL" id="TBW36081.1"/>
    </source>
</evidence>
<dbReference type="Gene3D" id="3.40.190.10">
    <property type="entry name" value="Periplasmic binding protein-like II"/>
    <property type="match status" value="2"/>
</dbReference>
<dbReference type="RefSeq" id="WP_131310333.1">
    <property type="nucleotide sequence ID" value="NZ_SJFN01000022.1"/>
</dbReference>
<evidence type="ECO:0000256" key="2">
    <source>
        <dbReference type="ARBA" id="ARBA00008520"/>
    </source>
</evidence>
<evidence type="ECO:0000256" key="3">
    <source>
        <dbReference type="ARBA" id="ARBA00022448"/>
    </source>
</evidence>
<comment type="similarity">
    <text evidence="2">Belongs to the bacterial solute-binding protein 1 family.</text>
</comment>
<dbReference type="InterPro" id="IPR050490">
    <property type="entry name" value="Bact_solute-bd_prot1"/>
</dbReference>
<evidence type="ECO:0000256" key="5">
    <source>
        <dbReference type="ARBA" id="ARBA00022764"/>
    </source>
</evidence>
<dbReference type="OrthoDB" id="9804061at2"/>
<evidence type="ECO:0000256" key="4">
    <source>
        <dbReference type="ARBA" id="ARBA00022729"/>
    </source>
</evidence>
<keyword evidence="4" id="KW-0732">Signal</keyword>
<dbReference type="SUPFAM" id="SSF53850">
    <property type="entry name" value="Periplasmic binding protein-like II"/>
    <property type="match status" value="1"/>
</dbReference>
<evidence type="ECO:0000256" key="1">
    <source>
        <dbReference type="ARBA" id="ARBA00004418"/>
    </source>
</evidence>
<comment type="caution">
    <text evidence="6">The sequence shown here is derived from an EMBL/GenBank/DDBJ whole genome shotgun (WGS) entry which is preliminary data.</text>
</comment>